<organism evidence="2 3">
    <name type="scientific">Romanomermis culicivorax</name>
    <name type="common">Nematode worm</name>
    <dbReference type="NCBI Taxonomy" id="13658"/>
    <lineage>
        <taxon>Eukaryota</taxon>
        <taxon>Metazoa</taxon>
        <taxon>Ecdysozoa</taxon>
        <taxon>Nematoda</taxon>
        <taxon>Enoplea</taxon>
        <taxon>Dorylaimia</taxon>
        <taxon>Mermithida</taxon>
        <taxon>Mermithoidea</taxon>
        <taxon>Mermithidae</taxon>
        <taxon>Romanomermis</taxon>
    </lineage>
</organism>
<protein>
    <submittedName>
        <fullName evidence="3">Uncharacterized protein</fullName>
    </submittedName>
</protein>
<proteinExistence type="predicted"/>
<sequence length="206" mass="22865">MQMNARTASMAARGNAGTGRPKTDISPTNFITTAPTITYWMELEARTPSGTATLPAPLNQRGLTAGMQDSAKAPNMPVDEETSPTITTAKPVSGTRHNIYYTINTTSYYIKPKLFMNQIQCFQDIMLGLSHILIMCFVFRVDNEHPSCRHFALSLEQQIRLSSQYLATNGDFDLIGNAHGIHKSTVCHKSLKFVDKESSDYDDHMA</sequence>
<dbReference type="AlphaFoldDB" id="A0A915JT81"/>
<keyword evidence="2" id="KW-1185">Reference proteome</keyword>
<feature type="region of interest" description="Disordered" evidence="1">
    <location>
        <begin position="1"/>
        <end position="28"/>
    </location>
</feature>
<dbReference type="WBParaSite" id="nRc.2.0.1.t29456-RA">
    <property type="protein sequence ID" value="nRc.2.0.1.t29456-RA"/>
    <property type="gene ID" value="nRc.2.0.1.g29456"/>
</dbReference>
<evidence type="ECO:0000313" key="3">
    <source>
        <dbReference type="WBParaSite" id="nRc.2.0.1.t29456-RA"/>
    </source>
</evidence>
<evidence type="ECO:0000313" key="2">
    <source>
        <dbReference type="Proteomes" id="UP000887565"/>
    </source>
</evidence>
<name>A0A915JT81_ROMCU</name>
<accession>A0A915JT81</accession>
<reference evidence="3" key="1">
    <citation type="submission" date="2022-11" db="UniProtKB">
        <authorList>
            <consortium name="WormBaseParasite"/>
        </authorList>
    </citation>
    <scope>IDENTIFICATION</scope>
</reference>
<dbReference type="Proteomes" id="UP000887565">
    <property type="component" value="Unplaced"/>
</dbReference>
<evidence type="ECO:0000256" key="1">
    <source>
        <dbReference type="SAM" id="MobiDB-lite"/>
    </source>
</evidence>